<dbReference type="EMBL" id="CP036433">
    <property type="protein sequence ID" value="QDU95971.1"/>
    <property type="molecule type" value="Genomic_DNA"/>
</dbReference>
<dbReference type="SMART" id="SM00382">
    <property type="entry name" value="AAA"/>
    <property type="match status" value="1"/>
</dbReference>
<proteinExistence type="predicted"/>
<dbReference type="InterPro" id="IPR003593">
    <property type="entry name" value="AAA+_ATPase"/>
</dbReference>
<evidence type="ECO:0000259" key="1">
    <source>
        <dbReference type="SMART" id="SM00382"/>
    </source>
</evidence>
<keyword evidence="3" id="KW-1185">Reference proteome</keyword>
<evidence type="ECO:0000313" key="3">
    <source>
        <dbReference type="Proteomes" id="UP000317648"/>
    </source>
</evidence>
<dbReference type="KEGG" id="lcre:Pla8534_37900"/>
<accession>A0A518DVV8</accession>
<name>A0A518DVV8_9BACT</name>
<dbReference type="AlphaFoldDB" id="A0A518DVV8"/>
<reference evidence="2 3" key="1">
    <citation type="submission" date="2019-02" db="EMBL/GenBank/DDBJ databases">
        <title>Deep-cultivation of Planctomycetes and their phenomic and genomic characterization uncovers novel biology.</title>
        <authorList>
            <person name="Wiegand S."/>
            <person name="Jogler M."/>
            <person name="Boedeker C."/>
            <person name="Pinto D."/>
            <person name="Vollmers J."/>
            <person name="Rivas-Marin E."/>
            <person name="Kohn T."/>
            <person name="Peeters S.H."/>
            <person name="Heuer A."/>
            <person name="Rast P."/>
            <person name="Oberbeckmann S."/>
            <person name="Bunk B."/>
            <person name="Jeske O."/>
            <person name="Meyerdierks A."/>
            <person name="Storesund J.E."/>
            <person name="Kallscheuer N."/>
            <person name="Luecker S."/>
            <person name="Lage O.M."/>
            <person name="Pohl T."/>
            <person name="Merkel B.J."/>
            <person name="Hornburger P."/>
            <person name="Mueller R.-W."/>
            <person name="Bruemmer F."/>
            <person name="Labrenz M."/>
            <person name="Spormann A.M."/>
            <person name="Op den Camp H."/>
            <person name="Overmann J."/>
            <person name="Amann R."/>
            <person name="Jetten M.S.M."/>
            <person name="Mascher T."/>
            <person name="Medema M.H."/>
            <person name="Devos D.P."/>
            <person name="Kaster A.-K."/>
            <person name="Ovreas L."/>
            <person name="Rohde M."/>
            <person name="Galperin M.Y."/>
            <person name="Jogler C."/>
        </authorList>
    </citation>
    <scope>NUCLEOTIDE SEQUENCE [LARGE SCALE GENOMIC DNA]</scope>
    <source>
        <strain evidence="2 3">Pla85_3_4</strain>
    </source>
</reference>
<dbReference type="Proteomes" id="UP000317648">
    <property type="component" value="Chromosome"/>
</dbReference>
<dbReference type="Gene3D" id="3.40.50.300">
    <property type="entry name" value="P-loop containing nucleotide triphosphate hydrolases"/>
    <property type="match status" value="1"/>
</dbReference>
<gene>
    <name evidence="2" type="ORF">Pla8534_37900</name>
</gene>
<dbReference type="InterPro" id="IPR027417">
    <property type="entry name" value="P-loop_NTPase"/>
</dbReference>
<feature type="domain" description="AAA+ ATPase" evidence="1">
    <location>
        <begin position="203"/>
        <end position="392"/>
    </location>
</feature>
<organism evidence="2 3">
    <name type="scientific">Lignipirellula cremea</name>
    <dbReference type="NCBI Taxonomy" id="2528010"/>
    <lineage>
        <taxon>Bacteria</taxon>
        <taxon>Pseudomonadati</taxon>
        <taxon>Planctomycetota</taxon>
        <taxon>Planctomycetia</taxon>
        <taxon>Pirellulales</taxon>
        <taxon>Pirellulaceae</taxon>
        <taxon>Lignipirellula</taxon>
    </lineage>
</organism>
<protein>
    <recommendedName>
        <fullName evidence="1">AAA+ ATPase domain-containing protein</fullName>
    </recommendedName>
</protein>
<sequence>MPTHADSTPNLIAQGILRTQGDSPSETRLRSAAALRRAGCEPTPKAADGRPVAKTPFVPLAPRSLEEIGIPTAEIETLILRYLLFAGSSSGRRIADQIRLPFGLLRDLFQAMKTQMLVAYRGTAGASDYEYELSSSGVEKAHACNGRCTYFGSAPVALEDYIWGIEQQSVRQTRPKMRQIAEAFQDMVLSTAVLSQVGQAIHAGKGLFLYGAPGNGKTTIAERVIRGISEHLWIPRTITVTGEIIRLYDPSNHEEVPIQPDEKLASKEIDRRWIRIRRPTVVVGGELTMAHLEITHNQQTGINEAPMQLKSNGGALVVDDFGRQRVSTVELLNRWIVPLEKGYDFLTLPSGRQIQTPFDQILVFATNLEPSDLVDEAFLRRLPYKIEVVDPTIDQFRSLFESQAPRFELQFDSKVFDYLLEHHYRPFNRPLRYCHVRDLLTQVKNYCEFLECGYLLNVETIDVAARNYFAGLAC</sequence>
<dbReference type="SUPFAM" id="SSF52540">
    <property type="entry name" value="P-loop containing nucleoside triphosphate hydrolases"/>
    <property type="match status" value="1"/>
</dbReference>
<evidence type="ECO:0000313" key="2">
    <source>
        <dbReference type="EMBL" id="QDU95971.1"/>
    </source>
</evidence>